<proteinExistence type="predicted"/>
<dbReference type="PANTHER" id="PTHR43584:SF3">
    <property type="entry name" value="BIFUNCTIONAL PROTEIN GLMU"/>
    <property type="match status" value="1"/>
</dbReference>
<dbReference type="InterPro" id="IPR005835">
    <property type="entry name" value="NTP_transferase_dom"/>
</dbReference>
<dbReference type="AlphaFoldDB" id="A0A6C0DCH9"/>
<evidence type="ECO:0000313" key="6">
    <source>
        <dbReference type="EMBL" id="QHT13874.1"/>
    </source>
</evidence>
<dbReference type="EC" id="2.7.7.23" evidence="1"/>
<keyword evidence="2" id="KW-0808">Transferase</keyword>
<evidence type="ECO:0000256" key="4">
    <source>
        <dbReference type="ARBA" id="ARBA00048493"/>
    </source>
</evidence>
<evidence type="ECO:0000256" key="3">
    <source>
        <dbReference type="ARBA" id="ARBA00022695"/>
    </source>
</evidence>
<accession>A0A6C0DCH9</accession>
<dbReference type="CDD" id="cd02540">
    <property type="entry name" value="GT2_GlmU_N_bac"/>
    <property type="match status" value="1"/>
</dbReference>
<dbReference type="SUPFAM" id="SSF53448">
    <property type="entry name" value="Nucleotide-diphospho-sugar transferases"/>
    <property type="match status" value="1"/>
</dbReference>
<comment type="catalytic activity">
    <reaction evidence="4">
        <text>N-acetyl-alpha-D-glucosamine 1-phosphate + UTP + H(+) = UDP-N-acetyl-alpha-D-glucosamine + diphosphate</text>
        <dbReference type="Rhea" id="RHEA:13509"/>
        <dbReference type="ChEBI" id="CHEBI:15378"/>
        <dbReference type="ChEBI" id="CHEBI:33019"/>
        <dbReference type="ChEBI" id="CHEBI:46398"/>
        <dbReference type="ChEBI" id="CHEBI:57705"/>
        <dbReference type="ChEBI" id="CHEBI:57776"/>
        <dbReference type="EC" id="2.7.7.23"/>
    </reaction>
</comment>
<reference evidence="6" key="1">
    <citation type="journal article" date="2020" name="Nature">
        <title>Giant virus diversity and host interactions through global metagenomics.</title>
        <authorList>
            <person name="Schulz F."/>
            <person name="Roux S."/>
            <person name="Paez-Espino D."/>
            <person name="Jungbluth S."/>
            <person name="Walsh D.A."/>
            <person name="Denef V.J."/>
            <person name="McMahon K.D."/>
            <person name="Konstantinidis K.T."/>
            <person name="Eloe-Fadrosh E.A."/>
            <person name="Kyrpides N.C."/>
            <person name="Woyke T."/>
        </authorList>
    </citation>
    <scope>NUCLEOTIDE SEQUENCE</scope>
    <source>
        <strain evidence="6">GVMAG-M-3300023174-134</strain>
    </source>
</reference>
<keyword evidence="3" id="KW-0548">Nucleotidyltransferase</keyword>
<dbReference type="PANTHER" id="PTHR43584">
    <property type="entry name" value="NUCLEOTIDYL TRANSFERASE"/>
    <property type="match status" value="1"/>
</dbReference>
<dbReference type="InterPro" id="IPR050065">
    <property type="entry name" value="GlmU-like"/>
</dbReference>
<evidence type="ECO:0000256" key="1">
    <source>
        <dbReference type="ARBA" id="ARBA00012457"/>
    </source>
</evidence>
<dbReference type="InterPro" id="IPR029044">
    <property type="entry name" value="Nucleotide-diphossugar_trans"/>
</dbReference>
<feature type="domain" description="Nucleotidyl transferase" evidence="5">
    <location>
        <begin position="8"/>
        <end position="210"/>
    </location>
</feature>
<sequence>MSELVVTILAAGEGKRMNSNIPKVLHLFHNKPMLVNVIEASMTLQPKRIIVITGKYDELIKSTLSKYINIENIQFVIQKQPLGTGDAIKSCLPLYNDNEKILILNGDMPNITKELLKKFIDRNDPFVVLVAKLANPTGYGRIVYNNNIFVEIIEEKDCTELQRIIDIVNSGLYYIDSEILQQYIPMITNENKQKEYYLTDIVNLANQNMSIKTFLINENENKYIQGVNTQEELRLLEML</sequence>
<dbReference type="GO" id="GO:0003977">
    <property type="term" value="F:UDP-N-acetylglucosamine diphosphorylase activity"/>
    <property type="evidence" value="ECO:0007669"/>
    <property type="project" value="UniProtKB-EC"/>
</dbReference>
<name>A0A6C0DCH9_9ZZZZ</name>
<dbReference type="Gene3D" id="3.90.550.10">
    <property type="entry name" value="Spore Coat Polysaccharide Biosynthesis Protein SpsA, Chain A"/>
    <property type="match status" value="1"/>
</dbReference>
<organism evidence="6">
    <name type="scientific">viral metagenome</name>
    <dbReference type="NCBI Taxonomy" id="1070528"/>
    <lineage>
        <taxon>unclassified sequences</taxon>
        <taxon>metagenomes</taxon>
        <taxon>organismal metagenomes</taxon>
    </lineage>
</organism>
<protein>
    <recommendedName>
        <fullName evidence="1">UDP-N-acetylglucosamine diphosphorylase</fullName>
        <ecNumber evidence="1">2.7.7.23</ecNumber>
    </recommendedName>
</protein>
<evidence type="ECO:0000259" key="5">
    <source>
        <dbReference type="Pfam" id="PF00483"/>
    </source>
</evidence>
<dbReference type="EMBL" id="MN739577">
    <property type="protein sequence ID" value="QHT13874.1"/>
    <property type="molecule type" value="Genomic_DNA"/>
</dbReference>
<evidence type="ECO:0000256" key="2">
    <source>
        <dbReference type="ARBA" id="ARBA00022679"/>
    </source>
</evidence>
<dbReference type="Pfam" id="PF00483">
    <property type="entry name" value="NTP_transferase"/>
    <property type="match status" value="1"/>
</dbReference>